<name>A0A9P0QCE7_ACAOB</name>
<dbReference type="AlphaFoldDB" id="A0A9P0QCE7"/>
<reference evidence="1" key="1">
    <citation type="submission" date="2022-03" db="EMBL/GenBank/DDBJ databases">
        <authorList>
            <person name="Sayadi A."/>
        </authorList>
    </citation>
    <scope>NUCLEOTIDE SEQUENCE</scope>
</reference>
<dbReference type="EMBL" id="CAKOFQ010009104">
    <property type="protein sequence ID" value="CAH2017066.1"/>
    <property type="molecule type" value="Genomic_DNA"/>
</dbReference>
<dbReference type="Proteomes" id="UP001152888">
    <property type="component" value="Unassembled WGS sequence"/>
</dbReference>
<keyword evidence="2" id="KW-1185">Reference proteome</keyword>
<evidence type="ECO:0000313" key="2">
    <source>
        <dbReference type="Proteomes" id="UP001152888"/>
    </source>
</evidence>
<sequence length="85" mass="9775">MATIVGEPQASSSKPAKKVKFYIPDDDDDDDDLVLLPRVVVPHQQGILHKLLRPTAQGETPKKKWYHKFAQFFTRKREASTDNRK</sequence>
<dbReference type="OrthoDB" id="10492596at2759"/>
<organism evidence="1 2">
    <name type="scientific">Acanthoscelides obtectus</name>
    <name type="common">Bean weevil</name>
    <name type="synonym">Bruchus obtectus</name>
    <dbReference type="NCBI Taxonomy" id="200917"/>
    <lineage>
        <taxon>Eukaryota</taxon>
        <taxon>Metazoa</taxon>
        <taxon>Ecdysozoa</taxon>
        <taxon>Arthropoda</taxon>
        <taxon>Hexapoda</taxon>
        <taxon>Insecta</taxon>
        <taxon>Pterygota</taxon>
        <taxon>Neoptera</taxon>
        <taxon>Endopterygota</taxon>
        <taxon>Coleoptera</taxon>
        <taxon>Polyphaga</taxon>
        <taxon>Cucujiformia</taxon>
        <taxon>Chrysomeloidea</taxon>
        <taxon>Chrysomelidae</taxon>
        <taxon>Bruchinae</taxon>
        <taxon>Bruchini</taxon>
        <taxon>Acanthoscelides</taxon>
    </lineage>
</organism>
<evidence type="ECO:0000313" key="1">
    <source>
        <dbReference type="EMBL" id="CAH2017066.1"/>
    </source>
</evidence>
<accession>A0A9P0QCE7</accession>
<proteinExistence type="predicted"/>
<protein>
    <submittedName>
        <fullName evidence="1">Uncharacterized protein</fullName>
    </submittedName>
</protein>
<gene>
    <name evidence="1" type="ORF">ACAOBT_LOCUS35777</name>
</gene>
<comment type="caution">
    <text evidence="1">The sequence shown here is derived from an EMBL/GenBank/DDBJ whole genome shotgun (WGS) entry which is preliminary data.</text>
</comment>